<proteinExistence type="predicted"/>
<dbReference type="SUPFAM" id="SSF54637">
    <property type="entry name" value="Thioesterase/thiol ester dehydrase-isomerase"/>
    <property type="match status" value="1"/>
</dbReference>
<dbReference type="STRING" id="197479.BFW38_13910"/>
<dbReference type="Gene3D" id="3.10.129.10">
    <property type="entry name" value="Hotdog Thioesterase"/>
    <property type="match status" value="1"/>
</dbReference>
<dbReference type="PIRSF" id="PIRSF030962">
    <property type="entry name" value="Dehydrase_ECs4332_prd"/>
    <property type="match status" value="1"/>
</dbReference>
<dbReference type="OrthoDB" id="9812842at2"/>
<dbReference type="InterPro" id="IPR029069">
    <property type="entry name" value="HotDog_dom_sf"/>
</dbReference>
<dbReference type="EMBL" id="MDTQ01000001">
    <property type="protein sequence ID" value="ODC04464.1"/>
    <property type="molecule type" value="Genomic_DNA"/>
</dbReference>
<organism evidence="2 3">
    <name type="scientific">Terasakiispira papahanaumokuakeensis</name>
    <dbReference type="NCBI Taxonomy" id="197479"/>
    <lineage>
        <taxon>Bacteria</taxon>
        <taxon>Pseudomonadati</taxon>
        <taxon>Pseudomonadota</taxon>
        <taxon>Gammaproteobacteria</taxon>
        <taxon>Oceanospirillales</taxon>
        <taxon>Terasakiispira</taxon>
    </lineage>
</organism>
<evidence type="ECO:0000313" key="3">
    <source>
        <dbReference type="Proteomes" id="UP000094291"/>
    </source>
</evidence>
<name>A0A1E2VBX8_9GAMM</name>
<dbReference type="AlphaFoldDB" id="A0A1E2VBX8"/>
<dbReference type="InterPro" id="IPR016962">
    <property type="entry name" value="Dehydrase_ECs4332_prd"/>
</dbReference>
<comment type="caution">
    <text evidence="2">The sequence shown here is derived from an EMBL/GenBank/DDBJ whole genome shotgun (WGS) entry which is preliminary data.</text>
</comment>
<dbReference type="Pfam" id="PF22818">
    <property type="entry name" value="ApeI-like"/>
    <property type="match status" value="1"/>
</dbReference>
<dbReference type="InterPro" id="IPR054545">
    <property type="entry name" value="ApeI-like"/>
</dbReference>
<dbReference type="RefSeq" id="WP_068999446.1">
    <property type="nucleotide sequence ID" value="NZ_MDTQ01000001.1"/>
</dbReference>
<keyword evidence="3" id="KW-1185">Reference proteome</keyword>
<feature type="domain" description="ApeI dehydratase-like" evidence="1">
    <location>
        <begin position="15"/>
        <end position="111"/>
    </location>
</feature>
<reference evidence="2 3" key="1">
    <citation type="submission" date="2016-08" db="EMBL/GenBank/DDBJ databases">
        <authorList>
            <person name="Seilhamer J.J."/>
        </authorList>
    </citation>
    <scope>NUCLEOTIDE SEQUENCE [LARGE SCALE GENOMIC DNA]</scope>
    <source>
        <strain evidence="2 3">PH27A</strain>
    </source>
</reference>
<evidence type="ECO:0000259" key="1">
    <source>
        <dbReference type="Pfam" id="PF22818"/>
    </source>
</evidence>
<evidence type="ECO:0000313" key="2">
    <source>
        <dbReference type="EMBL" id="ODC04464.1"/>
    </source>
</evidence>
<accession>A0A1E2VBX8</accession>
<dbReference type="Proteomes" id="UP000094291">
    <property type="component" value="Unassembled WGS sequence"/>
</dbReference>
<sequence>MSVNHPPQVRLLAQQPHTVSLEATLSPDLPCFAGHFPGHPVLPGVIMMHWVMCWAQEYLAIQQPAQQLEAIKYQKIVQPGMSIQIELHYQADKHKLSFAVTHAGAPCSSGRIALTGAV</sequence>
<gene>
    <name evidence="2" type="ORF">BFW38_13910</name>
</gene>
<protein>
    <recommendedName>
        <fullName evidence="1">ApeI dehydratase-like domain-containing protein</fullName>
    </recommendedName>
</protein>